<keyword evidence="1" id="KW-0732">Signal</keyword>
<proteinExistence type="predicted"/>
<dbReference type="EMBL" id="CAUYUJ010002481">
    <property type="protein sequence ID" value="CAK0800968.1"/>
    <property type="molecule type" value="Genomic_DNA"/>
</dbReference>
<evidence type="ECO:0000313" key="2">
    <source>
        <dbReference type="EMBL" id="CAK0800968.1"/>
    </source>
</evidence>
<feature type="signal peptide" evidence="1">
    <location>
        <begin position="1"/>
        <end position="19"/>
    </location>
</feature>
<accession>A0ABN9Q958</accession>
<name>A0ABN9Q958_9DINO</name>
<dbReference type="Proteomes" id="UP001189429">
    <property type="component" value="Unassembled WGS sequence"/>
</dbReference>
<feature type="non-terminal residue" evidence="2">
    <location>
        <position position="490"/>
    </location>
</feature>
<feature type="chain" id="PRO_5046965150" evidence="1">
    <location>
        <begin position="20"/>
        <end position="490"/>
    </location>
</feature>
<reference evidence="2" key="1">
    <citation type="submission" date="2023-10" db="EMBL/GenBank/DDBJ databases">
        <authorList>
            <person name="Chen Y."/>
            <person name="Shah S."/>
            <person name="Dougan E. K."/>
            <person name="Thang M."/>
            <person name="Chan C."/>
        </authorList>
    </citation>
    <scope>NUCLEOTIDE SEQUENCE [LARGE SCALE GENOMIC DNA]</scope>
</reference>
<organism evidence="2 3">
    <name type="scientific">Prorocentrum cordatum</name>
    <dbReference type="NCBI Taxonomy" id="2364126"/>
    <lineage>
        <taxon>Eukaryota</taxon>
        <taxon>Sar</taxon>
        <taxon>Alveolata</taxon>
        <taxon>Dinophyceae</taxon>
        <taxon>Prorocentrales</taxon>
        <taxon>Prorocentraceae</taxon>
        <taxon>Prorocentrum</taxon>
    </lineage>
</organism>
<evidence type="ECO:0000256" key="1">
    <source>
        <dbReference type="SAM" id="SignalP"/>
    </source>
</evidence>
<protein>
    <submittedName>
        <fullName evidence="2">Uncharacterized protein</fullName>
    </submittedName>
</protein>
<evidence type="ECO:0000313" key="3">
    <source>
        <dbReference type="Proteomes" id="UP001189429"/>
    </source>
</evidence>
<keyword evidence="3" id="KW-1185">Reference proteome</keyword>
<gene>
    <name evidence="2" type="ORF">PCOR1329_LOCUS8987</name>
</gene>
<sequence length="490" mass="53153">MPRLFGGHLLSWCAGKLSAARLQYLATCAGDDGFAHPVIARLAGLWPDLNARASLIRPLQTTGAPRLITAYPGEFANSPALPSTWFRALHQQPPHEFRMRLGADKVKLRSFWQNFGSRPAGADAVANRPNFGSMDSHSPQTTPAGCAISVASLVGNGEANLAKFTCASHAQRSGQGDDSLFWHRVLEDLNAPGAGSAGGRAVARDRDGTRWGGALLFVKCDEDARANDFGLARFSACNEALPDCLANRASRPFTDLTEGAAWRPGERVPFDACKARARGPNHPPAASARFCHRFFFPADIVHLLECKGVAPLVFGPVIMRSLADVRIGPNNEQRLGRINERRQRFYDARPGPHRPPKIMLNSCTRGGWENLAGPARKAAKVRGAALFFKDLVLHFCAAGSPRSAQVRGVVAALDTVYEVLCDAPMRPSFATVARARQLVMEFGAAYQRLRELSRRAGVCGFAATPKVHKVQHLPLLTACINPVRVQVYAE</sequence>
<comment type="caution">
    <text evidence="2">The sequence shown here is derived from an EMBL/GenBank/DDBJ whole genome shotgun (WGS) entry which is preliminary data.</text>
</comment>